<evidence type="ECO:0000259" key="4">
    <source>
        <dbReference type="PROSITE" id="PS50013"/>
    </source>
</evidence>
<dbReference type="AlphaFoldDB" id="A0A9P6B8C3"/>
<name>A0A9P6B8C3_9AGAM</name>
<feature type="region of interest" description="Disordered" evidence="3">
    <location>
        <begin position="127"/>
        <end position="242"/>
    </location>
</feature>
<gene>
    <name evidence="5" type="ORF">BS47DRAFT_1481966</name>
</gene>
<evidence type="ECO:0000256" key="1">
    <source>
        <dbReference type="ARBA" id="ARBA00004123"/>
    </source>
</evidence>
<feature type="domain" description="Chromo" evidence="4">
    <location>
        <begin position="73"/>
        <end position="135"/>
    </location>
</feature>
<keyword evidence="6" id="KW-1185">Reference proteome</keyword>
<dbReference type="PANTHER" id="PTHR22812">
    <property type="entry name" value="CHROMOBOX PROTEIN"/>
    <property type="match status" value="1"/>
</dbReference>
<feature type="region of interest" description="Disordered" evidence="3">
    <location>
        <begin position="1"/>
        <end position="73"/>
    </location>
</feature>
<evidence type="ECO:0000313" key="6">
    <source>
        <dbReference type="Proteomes" id="UP000886523"/>
    </source>
</evidence>
<feature type="compositionally biased region" description="Low complexity" evidence="3">
    <location>
        <begin position="165"/>
        <end position="185"/>
    </location>
</feature>
<dbReference type="SUPFAM" id="SSF54160">
    <property type="entry name" value="Chromo domain-like"/>
    <property type="match status" value="2"/>
</dbReference>
<organism evidence="5 6">
    <name type="scientific">Hydnum rufescens UP504</name>
    <dbReference type="NCBI Taxonomy" id="1448309"/>
    <lineage>
        <taxon>Eukaryota</taxon>
        <taxon>Fungi</taxon>
        <taxon>Dikarya</taxon>
        <taxon>Basidiomycota</taxon>
        <taxon>Agaricomycotina</taxon>
        <taxon>Agaricomycetes</taxon>
        <taxon>Cantharellales</taxon>
        <taxon>Hydnaceae</taxon>
        <taxon>Hydnum</taxon>
    </lineage>
</organism>
<dbReference type="EMBL" id="MU128917">
    <property type="protein sequence ID" value="KAF9519491.1"/>
    <property type="molecule type" value="Genomic_DNA"/>
</dbReference>
<evidence type="ECO:0000256" key="2">
    <source>
        <dbReference type="ARBA" id="ARBA00023242"/>
    </source>
</evidence>
<feature type="compositionally biased region" description="Acidic residues" evidence="3">
    <location>
        <begin position="203"/>
        <end position="215"/>
    </location>
</feature>
<sequence length="334" mass="36650">MAKASRADSGEESDSSAEVERGVAKETSSSSKKRKSSSVKAKNATPPSPAATDDDQAGEEEEEPGEDGDEEVYEIERIIKAEMGHFQPGVHGYLVHWKGYPSSEDSWVNEPDAEGAMELINEFWKKHKKTGATKARKSGGGNHSLPEITPARKSASSAVDSEELAPASKSSKAAKGTTPKTPKSSTRVKRPRVSDASDKMDVDEVEDAQPEDEDAPPPPKRKASNNGKSRAKASTTTKSKLKVTKLEDSELTGGSMHSTQMSQKYEHLDNWEDIVSQISTVERDSDNKLQIYWVSTAQEDCLTPAETFKHKAPILLINFYESNLRWRPNSTQTR</sequence>
<dbReference type="SMART" id="SM00300">
    <property type="entry name" value="ChSh"/>
    <property type="match status" value="1"/>
</dbReference>
<dbReference type="SMART" id="SM00298">
    <property type="entry name" value="CHROMO"/>
    <property type="match status" value="1"/>
</dbReference>
<reference evidence="5" key="1">
    <citation type="journal article" date="2020" name="Nat. Commun.">
        <title>Large-scale genome sequencing of mycorrhizal fungi provides insights into the early evolution of symbiotic traits.</title>
        <authorList>
            <person name="Miyauchi S."/>
            <person name="Kiss E."/>
            <person name="Kuo A."/>
            <person name="Drula E."/>
            <person name="Kohler A."/>
            <person name="Sanchez-Garcia M."/>
            <person name="Morin E."/>
            <person name="Andreopoulos B."/>
            <person name="Barry K.W."/>
            <person name="Bonito G."/>
            <person name="Buee M."/>
            <person name="Carver A."/>
            <person name="Chen C."/>
            <person name="Cichocki N."/>
            <person name="Clum A."/>
            <person name="Culley D."/>
            <person name="Crous P.W."/>
            <person name="Fauchery L."/>
            <person name="Girlanda M."/>
            <person name="Hayes R.D."/>
            <person name="Keri Z."/>
            <person name="LaButti K."/>
            <person name="Lipzen A."/>
            <person name="Lombard V."/>
            <person name="Magnuson J."/>
            <person name="Maillard F."/>
            <person name="Murat C."/>
            <person name="Nolan M."/>
            <person name="Ohm R.A."/>
            <person name="Pangilinan J."/>
            <person name="Pereira M.F."/>
            <person name="Perotto S."/>
            <person name="Peter M."/>
            <person name="Pfister S."/>
            <person name="Riley R."/>
            <person name="Sitrit Y."/>
            <person name="Stielow J.B."/>
            <person name="Szollosi G."/>
            <person name="Zifcakova L."/>
            <person name="Stursova M."/>
            <person name="Spatafora J.W."/>
            <person name="Tedersoo L."/>
            <person name="Vaario L.M."/>
            <person name="Yamada A."/>
            <person name="Yan M."/>
            <person name="Wang P."/>
            <person name="Xu J."/>
            <person name="Bruns T."/>
            <person name="Baldrian P."/>
            <person name="Vilgalys R."/>
            <person name="Dunand C."/>
            <person name="Henrissat B."/>
            <person name="Grigoriev I.V."/>
            <person name="Hibbett D."/>
            <person name="Nagy L.G."/>
            <person name="Martin F.M."/>
        </authorList>
    </citation>
    <scope>NUCLEOTIDE SEQUENCE</scope>
    <source>
        <strain evidence="5">UP504</strain>
    </source>
</reference>
<dbReference type="Gene3D" id="2.40.50.40">
    <property type="match status" value="2"/>
</dbReference>
<dbReference type="Proteomes" id="UP000886523">
    <property type="component" value="Unassembled WGS sequence"/>
</dbReference>
<dbReference type="GO" id="GO:0005634">
    <property type="term" value="C:nucleus"/>
    <property type="evidence" value="ECO:0007669"/>
    <property type="project" value="UniProtKB-SubCell"/>
</dbReference>
<dbReference type="GO" id="GO:0006338">
    <property type="term" value="P:chromatin remodeling"/>
    <property type="evidence" value="ECO:0007669"/>
    <property type="project" value="UniProtKB-ARBA"/>
</dbReference>
<feature type="compositionally biased region" description="Acidic residues" evidence="3">
    <location>
        <begin position="52"/>
        <end position="73"/>
    </location>
</feature>
<feature type="compositionally biased region" description="Basic and acidic residues" evidence="3">
    <location>
        <begin position="192"/>
        <end position="202"/>
    </location>
</feature>
<feature type="compositionally biased region" description="Basic residues" evidence="3">
    <location>
        <begin position="127"/>
        <end position="137"/>
    </location>
</feature>
<dbReference type="InterPro" id="IPR016197">
    <property type="entry name" value="Chromo-like_dom_sf"/>
</dbReference>
<dbReference type="OrthoDB" id="433924at2759"/>
<proteinExistence type="predicted"/>
<dbReference type="Pfam" id="PF00385">
    <property type="entry name" value="Chromo"/>
    <property type="match status" value="1"/>
</dbReference>
<evidence type="ECO:0000313" key="5">
    <source>
        <dbReference type="EMBL" id="KAF9519491.1"/>
    </source>
</evidence>
<dbReference type="PROSITE" id="PS50013">
    <property type="entry name" value="CHROMO_2"/>
    <property type="match status" value="1"/>
</dbReference>
<comment type="subcellular location">
    <subcellularLocation>
        <location evidence="1">Nucleus</location>
    </subcellularLocation>
</comment>
<dbReference type="InterPro" id="IPR000953">
    <property type="entry name" value="Chromo/chromo_shadow_dom"/>
</dbReference>
<dbReference type="InterPro" id="IPR023780">
    <property type="entry name" value="Chromo_domain"/>
</dbReference>
<protein>
    <recommendedName>
        <fullName evidence="4">Chromo domain-containing protein</fullName>
    </recommendedName>
</protein>
<accession>A0A9P6B8C3</accession>
<dbReference type="InterPro" id="IPR051219">
    <property type="entry name" value="Heterochromatin_chromo-domain"/>
</dbReference>
<comment type="caution">
    <text evidence="5">The sequence shown here is derived from an EMBL/GenBank/DDBJ whole genome shotgun (WGS) entry which is preliminary data.</text>
</comment>
<dbReference type="InterPro" id="IPR008251">
    <property type="entry name" value="Chromo_shadow_dom"/>
</dbReference>
<evidence type="ECO:0000256" key="3">
    <source>
        <dbReference type="SAM" id="MobiDB-lite"/>
    </source>
</evidence>
<dbReference type="Pfam" id="PF01393">
    <property type="entry name" value="Chromo_shadow"/>
    <property type="match status" value="1"/>
</dbReference>
<keyword evidence="2" id="KW-0539">Nucleus</keyword>